<feature type="region of interest" description="Disordered" evidence="1">
    <location>
        <begin position="1231"/>
        <end position="1265"/>
    </location>
</feature>
<feature type="region of interest" description="Disordered" evidence="1">
    <location>
        <begin position="1"/>
        <end position="89"/>
    </location>
</feature>
<feature type="compositionally biased region" description="Gly residues" evidence="1">
    <location>
        <begin position="905"/>
        <end position="915"/>
    </location>
</feature>
<gene>
    <name evidence="2" type="ORF">SPSC_05456</name>
</gene>
<dbReference type="PANTHER" id="PTHR47807:SF1">
    <property type="entry name" value="PROTEIN TBF1"/>
    <property type="match status" value="1"/>
</dbReference>
<feature type="compositionally biased region" description="Polar residues" evidence="1">
    <location>
        <begin position="1305"/>
        <end position="1314"/>
    </location>
</feature>
<feature type="compositionally biased region" description="Polar residues" evidence="1">
    <location>
        <begin position="678"/>
        <end position="702"/>
    </location>
</feature>
<feature type="compositionally biased region" description="Low complexity" evidence="1">
    <location>
        <begin position="548"/>
        <end position="564"/>
    </location>
</feature>
<evidence type="ECO:0000256" key="1">
    <source>
        <dbReference type="SAM" id="MobiDB-lite"/>
    </source>
</evidence>
<organism evidence="2">
    <name type="scientific">Sporisorium scitamineum</name>
    <dbReference type="NCBI Taxonomy" id="49012"/>
    <lineage>
        <taxon>Eukaryota</taxon>
        <taxon>Fungi</taxon>
        <taxon>Dikarya</taxon>
        <taxon>Basidiomycota</taxon>
        <taxon>Ustilaginomycotina</taxon>
        <taxon>Ustilaginomycetes</taxon>
        <taxon>Ustilaginales</taxon>
        <taxon>Ustilaginaceae</taxon>
        <taxon>Sporisorium</taxon>
    </lineage>
</organism>
<feature type="compositionally biased region" description="Basic and acidic residues" evidence="1">
    <location>
        <begin position="1061"/>
        <end position="1081"/>
    </location>
</feature>
<feature type="compositionally biased region" description="Basic and acidic residues" evidence="1">
    <location>
        <begin position="131"/>
        <end position="140"/>
    </location>
</feature>
<accession>A0A127ZJD1</accession>
<dbReference type="PANTHER" id="PTHR47807">
    <property type="entry name" value="PROTEIN TBF1"/>
    <property type="match status" value="1"/>
</dbReference>
<feature type="compositionally biased region" description="Basic residues" evidence="1">
    <location>
        <begin position="782"/>
        <end position="794"/>
    </location>
</feature>
<feature type="region of interest" description="Disordered" evidence="1">
    <location>
        <begin position="609"/>
        <end position="634"/>
    </location>
</feature>
<feature type="compositionally biased region" description="Polar residues" evidence="1">
    <location>
        <begin position="174"/>
        <end position="194"/>
    </location>
</feature>
<sequence length="1314" mass="146377">MSNLASSSRRTRASIAAPAFATPSASASRTRNRDSPRRRSTATLSRPRRGLLQSDSSDLDNQDRSSTRRSSRPQHQLDEEADDAISEEDVDQEALDELLVLEQVTPRPNRRIRIDPVDLDTTQTALDRFRLREQRGDRMARASIAGPTVATTRPSTSTRSQASTRSRSRQSAPLTRTSDLQTSGSRSMHTTRSEISAAPTISRRSLRSNVSAVGFAEASEDESRTNTTMTRPGQRLRPSLAHPDGRLDVPTIEERCAALVINAKGVLHFYLNLYDEGWQPGSFEDMLRNWSPFESYKTNQLLAEAQYMHHFIDIEEVTRSLRASGQPRPDGFDEAMRMANCATFVHYIHQLPTDPAQYGRSNGHSITGADVVRAPLRNISELSDARRIFLRWILPFDWELTDEVLNMLLDMSIQIFIHRLERIVEAVRAGEMAEDVGRSTVSDHLIDLTSGDVVRHSLQRVKKQRGMSRAEIERMVQRYETFANVRQIDLQSMFYDYDAMRESFSFQSMSADLTGYVRDVVREVDAGMHSTTLPLIMDRLARESSVFSASDVPDVPPGSSSVIDGRNDDSSSVIAPPSQSTPKAAMRVTRPSQPFASQYANWLDEMLDEDEAQGEPQPSRLAGTSREQFSDVDLTETQRLRELDAMLMETATDQSVDLNIASSPPRAYRLGSRLSAALNSSGRTSTRNPPQQSDLGEPSETSDAIGIAEPQGNRDGPFDSPAKEKASRLGFDSQNRLVRRTSDSNRKNQRLLDGSAAAVRESRFDSQGEEEEDVFLDNAVRSGKRPRRKGKGKAKAVDPPADLEAAAQATPRPRRNLRSNAVQRRPSPPEEPAEDSDADPSDVSERQTARRKGSRSAARQLQLKQESVSPAKRQAQQIADQVAATEEQTRVTRSQSARNATVDGGATGLGRGVPEGGDARSQARILSTASGRLHEDRESSDDDRNEVDSRPAGDRVEGVQAELGATRATPNENFIGDDDQAVLDRRAALDAALAAKKPRPGTLHFYRPEADDDAVPLGRFEEPSDGENVDAIAMRNGDAVAEILRSSNAAPSRRIGPYRPENGRRRAQREEADPTVDRYTSEVDELEDEAAADEPGSTHRRRRTNTHAEPSGQSVRVEPYKRSNLYITGHNMTGRTRWTQPETDCLLDSLHELARYKKIAPKFKVYTEILRRHGVHGTQSRVLARWNNVQLKDKSRNELIRMKREGVRIPYWKRLLHPNIWKPPPVVMGRERGREETEDVPETGSVDVARVGEGEEEEEDPIRDVEEVQEVQEVVEGEEAVAQEDADGVQVVTGAEGEEGEEDQQLSNPLRNDP</sequence>
<feature type="compositionally biased region" description="Basic and acidic residues" evidence="1">
    <location>
        <begin position="946"/>
        <end position="957"/>
    </location>
</feature>
<feature type="compositionally biased region" description="Polar residues" evidence="1">
    <location>
        <begin position="570"/>
        <end position="582"/>
    </location>
</feature>
<protein>
    <submittedName>
        <fullName evidence="2">Uncharacterized protein</fullName>
    </submittedName>
</protein>
<feature type="compositionally biased region" description="Acidic residues" evidence="1">
    <location>
        <begin position="1254"/>
        <end position="1265"/>
    </location>
</feature>
<proteinExistence type="predicted"/>
<feature type="region of interest" description="Disordered" evidence="1">
    <location>
        <begin position="678"/>
        <end position="959"/>
    </location>
</feature>
<feature type="region of interest" description="Disordered" evidence="1">
    <location>
        <begin position="1045"/>
        <end position="1117"/>
    </location>
</feature>
<dbReference type="GO" id="GO:0003691">
    <property type="term" value="F:double-stranded telomeric DNA binding"/>
    <property type="evidence" value="ECO:0007669"/>
    <property type="project" value="TreeGrafter"/>
</dbReference>
<evidence type="ECO:0000313" key="2">
    <source>
        <dbReference type="EMBL" id="CDU25563.1"/>
    </source>
</evidence>
<reference evidence="2" key="1">
    <citation type="submission" date="2014-06" db="EMBL/GenBank/DDBJ databases">
        <authorList>
            <person name="Ju J."/>
            <person name="Zhang J."/>
        </authorList>
    </citation>
    <scope>NUCLEOTIDE SEQUENCE</scope>
    <source>
        <strain evidence="2">SscI8</strain>
    </source>
</reference>
<feature type="compositionally biased region" description="Low complexity" evidence="1">
    <location>
        <begin position="1"/>
        <end position="29"/>
    </location>
</feature>
<feature type="compositionally biased region" description="Acidic residues" evidence="1">
    <location>
        <begin position="1082"/>
        <end position="1092"/>
    </location>
</feature>
<feature type="region of interest" description="Disordered" evidence="1">
    <location>
        <begin position="1279"/>
        <end position="1314"/>
    </location>
</feature>
<feature type="compositionally biased region" description="Acidic residues" evidence="1">
    <location>
        <begin position="79"/>
        <end position="89"/>
    </location>
</feature>
<name>A0A127ZJD1_9BASI</name>
<feature type="region of interest" description="Disordered" evidence="1">
    <location>
        <begin position="131"/>
        <end position="242"/>
    </location>
</feature>
<feature type="compositionally biased region" description="Low complexity" evidence="1">
    <location>
        <begin position="151"/>
        <end position="173"/>
    </location>
</feature>
<dbReference type="GO" id="GO:0010833">
    <property type="term" value="P:telomere maintenance via telomere lengthening"/>
    <property type="evidence" value="ECO:0007669"/>
    <property type="project" value="TreeGrafter"/>
</dbReference>
<feature type="compositionally biased region" description="Polar residues" evidence="1">
    <location>
        <begin position="857"/>
        <end position="879"/>
    </location>
</feature>
<feature type="region of interest" description="Disordered" evidence="1">
    <location>
        <begin position="548"/>
        <end position="591"/>
    </location>
</feature>
<dbReference type="InterPro" id="IPR052833">
    <property type="entry name" value="Telomeric_DNA-bd_trans-reg"/>
</dbReference>
<feature type="compositionally biased region" description="Acidic residues" evidence="1">
    <location>
        <begin position="831"/>
        <end position="842"/>
    </location>
</feature>
<dbReference type="EMBL" id="LK056686">
    <property type="protein sequence ID" value="CDU25563.1"/>
    <property type="molecule type" value="Genomic_DNA"/>
</dbReference>
<dbReference type="OrthoDB" id="3366990at2759"/>